<feature type="region of interest" description="Disordered" evidence="6">
    <location>
        <begin position="1"/>
        <end position="68"/>
    </location>
</feature>
<comment type="caution">
    <text evidence="8">The sequence shown here is derived from an EMBL/GenBank/DDBJ whole genome shotgun (WGS) entry which is preliminary data.</text>
</comment>
<evidence type="ECO:0000259" key="7">
    <source>
        <dbReference type="Pfam" id="PF25220"/>
    </source>
</evidence>
<evidence type="ECO:0000256" key="3">
    <source>
        <dbReference type="ARBA" id="ARBA00023242"/>
    </source>
</evidence>
<evidence type="ECO:0000313" key="9">
    <source>
        <dbReference type="Proteomes" id="UP001386955"/>
    </source>
</evidence>
<evidence type="ECO:0000256" key="4">
    <source>
        <dbReference type="ARBA" id="ARBA00023306"/>
    </source>
</evidence>
<proteinExistence type="inferred from homology"/>
<keyword evidence="2" id="KW-0498">Mitosis</keyword>
<dbReference type="PANTHER" id="PTHR35740">
    <property type="entry name" value="OS12G0111700 PROTEIN"/>
    <property type="match status" value="1"/>
</dbReference>
<evidence type="ECO:0000313" key="8">
    <source>
        <dbReference type="EMBL" id="KAK7385803.1"/>
    </source>
</evidence>
<dbReference type="AlphaFoldDB" id="A0AAN9RZH0"/>
<gene>
    <name evidence="8" type="ORF">VNO78_31675</name>
</gene>
<organism evidence="8 9">
    <name type="scientific">Psophocarpus tetragonolobus</name>
    <name type="common">Winged bean</name>
    <name type="synonym">Dolichos tetragonolobus</name>
    <dbReference type="NCBI Taxonomy" id="3891"/>
    <lineage>
        <taxon>Eukaryota</taxon>
        <taxon>Viridiplantae</taxon>
        <taxon>Streptophyta</taxon>
        <taxon>Embryophyta</taxon>
        <taxon>Tracheophyta</taxon>
        <taxon>Spermatophyta</taxon>
        <taxon>Magnoliopsida</taxon>
        <taxon>eudicotyledons</taxon>
        <taxon>Gunneridae</taxon>
        <taxon>Pentapetalae</taxon>
        <taxon>rosids</taxon>
        <taxon>fabids</taxon>
        <taxon>Fabales</taxon>
        <taxon>Fabaceae</taxon>
        <taxon>Papilionoideae</taxon>
        <taxon>50 kb inversion clade</taxon>
        <taxon>NPAAA clade</taxon>
        <taxon>indigoferoid/millettioid clade</taxon>
        <taxon>Phaseoleae</taxon>
        <taxon>Psophocarpus</taxon>
    </lineage>
</organism>
<feature type="domain" description="Sororin C-terminal region" evidence="7">
    <location>
        <begin position="147"/>
        <end position="170"/>
    </location>
</feature>
<dbReference type="Proteomes" id="UP001386955">
    <property type="component" value="Unassembled WGS sequence"/>
</dbReference>
<feature type="compositionally biased region" description="Polar residues" evidence="6">
    <location>
        <begin position="31"/>
        <end position="43"/>
    </location>
</feature>
<dbReference type="PANTHER" id="PTHR35740:SF1">
    <property type="entry name" value="OS12G0111700 PROTEIN"/>
    <property type="match status" value="1"/>
</dbReference>
<evidence type="ECO:0000256" key="1">
    <source>
        <dbReference type="ARBA" id="ARBA00022618"/>
    </source>
</evidence>
<feature type="compositionally biased region" description="Basic residues" evidence="6">
    <location>
        <begin position="1"/>
        <end position="11"/>
    </location>
</feature>
<comment type="similarity">
    <text evidence="5">Belongs to the sororin family.</text>
</comment>
<evidence type="ECO:0000256" key="5">
    <source>
        <dbReference type="ARBA" id="ARBA00093465"/>
    </source>
</evidence>
<dbReference type="GO" id="GO:0051301">
    <property type="term" value="P:cell division"/>
    <property type="evidence" value="ECO:0007669"/>
    <property type="project" value="UniProtKB-KW"/>
</dbReference>
<dbReference type="InterPro" id="IPR057337">
    <property type="entry name" value="Sororin_C"/>
</dbReference>
<name>A0AAN9RZH0_PSOTE</name>
<sequence>MEGSKKRRVIPGRKPLSDRTNISPSVPLKANPSSAPAKLTTNFDDSPNPTSPSTPSLNTPSLPDLQGYEPISIVYSGRRSSTKRKQDKGKAVAVPVITSPNFNISHTRQKNDEFEGLNLPKAKAMTVPRTKKQRTLSSEKDAFRDRELQEYIEKQKAYFKEIDDFELQEEFASGDELD</sequence>
<keyword evidence="9" id="KW-1185">Reference proteome</keyword>
<feature type="compositionally biased region" description="Low complexity" evidence="6">
    <location>
        <begin position="44"/>
        <end position="65"/>
    </location>
</feature>
<dbReference type="Pfam" id="PF25220">
    <property type="entry name" value="Sororin_C"/>
    <property type="match status" value="1"/>
</dbReference>
<protein>
    <recommendedName>
        <fullName evidence="7">Sororin C-terminal region domain-containing protein</fullName>
    </recommendedName>
</protein>
<dbReference type="EMBL" id="JAYMYS010000008">
    <property type="protein sequence ID" value="KAK7385803.1"/>
    <property type="molecule type" value="Genomic_DNA"/>
</dbReference>
<keyword evidence="3" id="KW-0539">Nucleus</keyword>
<reference evidence="8 9" key="1">
    <citation type="submission" date="2024-01" db="EMBL/GenBank/DDBJ databases">
        <title>The genomes of 5 underutilized Papilionoideae crops provide insights into root nodulation and disease resistanc.</title>
        <authorList>
            <person name="Jiang F."/>
        </authorList>
    </citation>
    <scope>NUCLEOTIDE SEQUENCE [LARGE SCALE GENOMIC DNA]</scope>
    <source>
        <strain evidence="8">DUOXIRENSHENG_FW03</strain>
        <tissue evidence="8">Leaves</tissue>
    </source>
</reference>
<evidence type="ECO:0000256" key="2">
    <source>
        <dbReference type="ARBA" id="ARBA00022776"/>
    </source>
</evidence>
<accession>A0AAN9RZH0</accession>
<keyword evidence="4" id="KW-0131">Cell cycle</keyword>
<keyword evidence="1" id="KW-0132">Cell division</keyword>
<evidence type="ECO:0000256" key="6">
    <source>
        <dbReference type="SAM" id="MobiDB-lite"/>
    </source>
</evidence>
<dbReference type="GO" id="GO:0005634">
    <property type="term" value="C:nucleus"/>
    <property type="evidence" value="ECO:0007669"/>
    <property type="project" value="UniProtKB-SubCell"/>
</dbReference>